<dbReference type="InterPro" id="IPR001296">
    <property type="entry name" value="Glyco_trans_1"/>
</dbReference>
<dbReference type="RefSeq" id="WP_191710889.1">
    <property type="nucleotide sequence ID" value="NZ_JACSPQ010000053.1"/>
</dbReference>
<dbReference type="CDD" id="cd03801">
    <property type="entry name" value="GT4_PimA-like"/>
    <property type="match status" value="1"/>
</dbReference>
<evidence type="ECO:0000313" key="3">
    <source>
        <dbReference type="Proteomes" id="UP000616346"/>
    </source>
</evidence>
<keyword evidence="3" id="KW-1185">Reference proteome</keyword>
<dbReference type="PANTHER" id="PTHR12526:SF590">
    <property type="entry name" value="ALPHA-MALTOSE-1-PHOSPHATE SYNTHASE"/>
    <property type="match status" value="1"/>
</dbReference>
<dbReference type="EMBL" id="JACSPQ010000053">
    <property type="protein sequence ID" value="MBD8003331.1"/>
    <property type="molecule type" value="Genomic_DNA"/>
</dbReference>
<name>A0ABR8VEX9_9BACT</name>
<proteinExistence type="predicted"/>
<dbReference type="Gene3D" id="3.40.50.2000">
    <property type="entry name" value="Glycogen Phosphorylase B"/>
    <property type="match status" value="2"/>
</dbReference>
<sequence>MAEKRPTPLTIYFYHTRLTRESYEEWKQFRFPGHILYGLPLLEKYGIRSVMHPYKAFASRWKLMLYTTRKILCCREKYDVLYGTSFRGLELIVFLRALGLYRKPVVIWHHSAVSRASNRFREAVSRFFYRGFDQMFLFSRKLIQDSIASRKVAESKLQLIHWGPDLAFYDHLLGELPVSLPRHGFISTGKERRDVKTMLEAFARTNEELEVYIAEESNGISYRRIADSLCLPQNIRIHYTEGVIPYVLARKVAEARFIVICCLDYPYTVGLTTLVEAFALGMPVICTRNPYFEMDIDKEEIGITVPYGDTEGWVNAIRYLTAHPEEAERMGRNARRLAEERFNLEIFSGEIANTLLKFRSE</sequence>
<comment type="caution">
    <text evidence="2">The sequence shown here is derived from an EMBL/GenBank/DDBJ whole genome shotgun (WGS) entry which is preliminary data.</text>
</comment>
<dbReference type="PANTHER" id="PTHR12526">
    <property type="entry name" value="GLYCOSYLTRANSFERASE"/>
    <property type="match status" value="1"/>
</dbReference>
<gene>
    <name evidence="2" type="ORF">H9626_14185</name>
</gene>
<evidence type="ECO:0000259" key="1">
    <source>
        <dbReference type="Pfam" id="PF00534"/>
    </source>
</evidence>
<dbReference type="SUPFAM" id="SSF53756">
    <property type="entry name" value="UDP-Glycosyltransferase/glycogen phosphorylase"/>
    <property type="match status" value="1"/>
</dbReference>
<accession>A0ABR8VEX9</accession>
<reference evidence="2 3" key="1">
    <citation type="submission" date="2020-08" db="EMBL/GenBank/DDBJ databases">
        <title>A Genomic Blueprint of the Chicken Gut Microbiome.</title>
        <authorList>
            <person name="Gilroy R."/>
            <person name="Ravi A."/>
            <person name="Getino M."/>
            <person name="Pursley I."/>
            <person name="Horton D.L."/>
            <person name="Alikhan N.-F."/>
            <person name="Baker D."/>
            <person name="Gharbi K."/>
            <person name="Hall N."/>
            <person name="Watson M."/>
            <person name="Adriaenssens E.M."/>
            <person name="Foster-Nyarko E."/>
            <person name="Jarju S."/>
            <person name="Secka A."/>
            <person name="Antonio M."/>
            <person name="Oren A."/>
            <person name="Chaudhuri R."/>
            <person name="La Ragione R.M."/>
            <person name="Hildebrand F."/>
            <person name="Pallen M.J."/>
        </authorList>
    </citation>
    <scope>NUCLEOTIDE SEQUENCE [LARGE SCALE GENOMIC DNA]</scope>
    <source>
        <strain evidence="2 3">Sa1YUN3</strain>
    </source>
</reference>
<dbReference type="Pfam" id="PF00534">
    <property type="entry name" value="Glycos_transf_1"/>
    <property type="match status" value="1"/>
</dbReference>
<dbReference type="Proteomes" id="UP000616346">
    <property type="component" value="Unassembled WGS sequence"/>
</dbReference>
<feature type="domain" description="Glycosyl transferase family 1" evidence="1">
    <location>
        <begin position="194"/>
        <end position="336"/>
    </location>
</feature>
<organism evidence="2 3">
    <name type="scientific">Phocaeicola faecium</name>
    <dbReference type="NCBI Taxonomy" id="2762213"/>
    <lineage>
        <taxon>Bacteria</taxon>
        <taxon>Pseudomonadati</taxon>
        <taxon>Bacteroidota</taxon>
        <taxon>Bacteroidia</taxon>
        <taxon>Bacteroidales</taxon>
        <taxon>Bacteroidaceae</taxon>
        <taxon>Phocaeicola</taxon>
    </lineage>
</organism>
<evidence type="ECO:0000313" key="2">
    <source>
        <dbReference type="EMBL" id="MBD8003331.1"/>
    </source>
</evidence>
<protein>
    <submittedName>
        <fullName evidence="2">Glycosyltransferase family 4 protein</fullName>
    </submittedName>
</protein>